<dbReference type="InterPro" id="IPR036388">
    <property type="entry name" value="WH-like_DNA-bd_sf"/>
</dbReference>
<evidence type="ECO:0000259" key="1">
    <source>
        <dbReference type="PROSITE" id="PS50995"/>
    </source>
</evidence>
<dbReference type="GO" id="GO:0006950">
    <property type="term" value="P:response to stress"/>
    <property type="evidence" value="ECO:0007669"/>
    <property type="project" value="TreeGrafter"/>
</dbReference>
<dbReference type="PANTHER" id="PTHR33164:SF43">
    <property type="entry name" value="HTH-TYPE TRANSCRIPTIONAL REPRESSOR YETL"/>
    <property type="match status" value="1"/>
</dbReference>
<dbReference type="KEGG" id="ohi:H8790_12930"/>
<dbReference type="Proteomes" id="UP000515960">
    <property type="component" value="Chromosome"/>
</dbReference>
<dbReference type="PANTHER" id="PTHR33164">
    <property type="entry name" value="TRANSCRIPTIONAL REGULATOR, MARR FAMILY"/>
    <property type="match status" value="1"/>
</dbReference>
<dbReference type="GO" id="GO:0003700">
    <property type="term" value="F:DNA-binding transcription factor activity"/>
    <property type="evidence" value="ECO:0007669"/>
    <property type="project" value="InterPro"/>
</dbReference>
<feature type="domain" description="HTH marR-type" evidence="1">
    <location>
        <begin position="1"/>
        <end position="136"/>
    </location>
</feature>
<dbReference type="AlphaFoldDB" id="A0A7G9B443"/>
<dbReference type="RefSeq" id="WP_187332925.1">
    <property type="nucleotide sequence ID" value="NZ_CP060490.1"/>
</dbReference>
<evidence type="ECO:0000313" key="3">
    <source>
        <dbReference type="Proteomes" id="UP000515960"/>
    </source>
</evidence>
<name>A0A7G9B443_9FIRM</name>
<proteinExistence type="predicted"/>
<dbReference type="PROSITE" id="PS50995">
    <property type="entry name" value="HTH_MARR_2"/>
    <property type="match status" value="1"/>
</dbReference>
<dbReference type="InterPro" id="IPR000835">
    <property type="entry name" value="HTH_MarR-typ"/>
</dbReference>
<sequence>MEVLALREALIRSLGDIYRLDAFSALGDLLQGESMVLHFLLFSGEEPVFPSALSQGLRLSRSRITAAVNSLRRKGLVATDPCLKDRRMVLVSLTEEGRQLIQGKVRRMEDYFDQMIEGLGPADTEQLIGLIHRCVDVMGGQEQ</sequence>
<dbReference type="EMBL" id="CP060490">
    <property type="protein sequence ID" value="QNL44324.1"/>
    <property type="molecule type" value="Genomic_DNA"/>
</dbReference>
<organism evidence="2 3">
    <name type="scientific">Oscillibacter hominis</name>
    <dbReference type="NCBI Taxonomy" id="2763056"/>
    <lineage>
        <taxon>Bacteria</taxon>
        <taxon>Bacillati</taxon>
        <taxon>Bacillota</taxon>
        <taxon>Clostridia</taxon>
        <taxon>Eubacteriales</taxon>
        <taxon>Oscillospiraceae</taxon>
        <taxon>Oscillibacter</taxon>
    </lineage>
</organism>
<gene>
    <name evidence="2" type="ORF">H8790_12930</name>
</gene>
<dbReference type="InterPro" id="IPR039422">
    <property type="entry name" value="MarR/SlyA-like"/>
</dbReference>
<evidence type="ECO:0000313" key="2">
    <source>
        <dbReference type="EMBL" id="QNL44324.1"/>
    </source>
</evidence>
<dbReference type="SMART" id="SM00347">
    <property type="entry name" value="HTH_MARR"/>
    <property type="match status" value="1"/>
</dbReference>
<dbReference type="SUPFAM" id="SSF46785">
    <property type="entry name" value="Winged helix' DNA-binding domain"/>
    <property type="match status" value="1"/>
</dbReference>
<dbReference type="InterPro" id="IPR036390">
    <property type="entry name" value="WH_DNA-bd_sf"/>
</dbReference>
<accession>A0A7G9B443</accession>
<keyword evidence="3" id="KW-1185">Reference proteome</keyword>
<dbReference type="Gene3D" id="1.10.10.10">
    <property type="entry name" value="Winged helix-like DNA-binding domain superfamily/Winged helix DNA-binding domain"/>
    <property type="match status" value="1"/>
</dbReference>
<reference evidence="2 3" key="1">
    <citation type="submission" date="2020-08" db="EMBL/GenBank/DDBJ databases">
        <authorList>
            <person name="Liu C."/>
            <person name="Sun Q."/>
        </authorList>
    </citation>
    <scope>NUCLEOTIDE SEQUENCE [LARGE SCALE GENOMIC DNA]</scope>
    <source>
        <strain evidence="2 3">NSJ-62</strain>
    </source>
</reference>
<dbReference type="PRINTS" id="PR00598">
    <property type="entry name" value="HTHMARR"/>
</dbReference>
<dbReference type="Pfam" id="PF12802">
    <property type="entry name" value="MarR_2"/>
    <property type="match status" value="1"/>
</dbReference>
<protein>
    <submittedName>
        <fullName evidence="2">MarR family transcriptional regulator</fullName>
    </submittedName>
</protein>